<dbReference type="NCBIfam" id="TIGR04057">
    <property type="entry name" value="SusC_RagA_signa"/>
    <property type="match status" value="1"/>
</dbReference>
<evidence type="ECO:0000256" key="3">
    <source>
        <dbReference type="ARBA" id="ARBA00023237"/>
    </source>
</evidence>
<gene>
    <name evidence="7" type="ORF">HMPREF9944_02520</name>
</gene>
<dbReference type="SUPFAM" id="SSF49464">
    <property type="entry name" value="Carboxypeptidase regulatory domain-like"/>
    <property type="match status" value="1"/>
</dbReference>
<accession>H1HQS6</accession>
<dbReference type="Proteomes" id="UP000003167">
    <property type="component" value="Unassembled WGS sequence"/>
</dbReference>
<keyword evidence="1 4" id="KW-0813">Transport</keyword>
<name>H1HQS6_9BACT</name>
<dbReference type="InterPro" id="IPR008969">
    <property type="entry name" value="CarboxyPept-like_regulatory"/>
</dbReference>
<dbReference type="EMBL" id="AGEK01000049">
    <property type="protein sequence ID" value="EHO65949.1"/>
    <property type="molecule type" value="Genomic_DNA"/>
</dbReference>
<evidence type="ECO:0000256" key="2">
    <source>
        <dbReference type="ARBA" id="ARBA00023136"/>
    </source>
</evidence>
<dbReference type="InterPro" id="IPR023997">
    <property type="entry name" value="TonB-dep_OMP_SusC/RagA_CS"/>
</dbReference>
<dbReference type="InterPro" id="IPR012910">
    <property type="entry name" value="Plug_dom"/>
</dbReference>
<dbReference type="PROSITE" id="PS00018">
    <property type="entry name" value="EF_HAND_1"/>
    <property type="match status" value="1"/>
</dbReference>
<evidence type="ECO:0000313" key="7">
    <source>
        <dbReference type="EMBL" id="EHO65949.1"/>
    </source>
</evidence>
<dbReference type="STRING" id="999422.HMPREF9944_02520"/>
<dbReference type="Pfam" id="PF13715">
    <property type="entry name" value="CarbopepD_reg_2"/>
    <property type="match status" value="1"/>
</dbReference>
<keyword evidence="8" id="KW-1185">Reference proteome</keyword>
<organism evidence="7 8">
    <name type="scientific">Segatella maculosa OT 289</name>
    <dbReference type="NCBI Taxonomy" id="999422"/>
    <lineage>
        <taxon>Bacteria</taxon>
        <taxon>Pseudomonadati</taxon>
        <taxon>Bacteroidota</taxon>
        <taxon>Bacteroidia</taxon>
        <taxon>Bacteroidales</taxon>
        <taxon>Prevotellaceae</taxon>
        <taxon>Segatella</taxon>
    </lineage>
</organism>
<comment type="caution">
    <text evidence="7">The sequence shown here is derived from an EMBL/GenBank/DDBJ whole genome shotgun (WGS) entry which is preliminary data.</text>
</comment>
<comment type="subcellular location">
    <subcellularLocation>
        <location evidence="4">Cell outer membrane</location>
        <topology evidence="4">Multi-pass membrane protein</topology>
    </subcellularLocation>
</comment>
<keyword evidence="5" id="KW-0732">Signal</keyword>
<dbReference type="PATRIC" id="fig|999422.3.peg.2639"/>
<dbReference type="InterPro" id="IPR011662">
    <property type="entry name" value="Secretin/TonB_short_N"/>
</dbReference>
<dbReference type="SMART" id="SM00965">
    <property type="entry name" value="STN"/>
    <property type="match status" value="1"/>
</dbReference>
<dbReference type="NCBIfam" id="TIGR04056">
    <property type="entry name" value="OMP_RagA_SusC"/>
    <property type="match status" value="1"/>
</dbReference>
<reference evidence="7 8" key="1">
    <citation type="submission" date="2011-12" db="EMBL/GenBank/DDBJ databases">
        <title>The Genome Sequence of Prevotella maculosa OT 289.</title>
        <authorList>
            <consortium name="The Broad Institute Genome Sequencing Platform"/>
            <person name="Earl A."/>
            <person name="Ward D."/>
            <person name="Feldgarden M."/>
            <person name="Gevers D."/>
            <person name="Izard J."/>
            <person name="Blanton J.M."/>
            <person name="Mathney J."/>
            <person name="Tanner A.C."/>
            <person name="Dewhirst F.E."/>
            <person name="Young S.K."/>
            <person name="Zeng Q."/>
            <person name="Gargeya S."/>
            <person name="Fitzgerald M."/>
            <person name="Haas B."/>
            <person name="Abouelleil A."/>
            <person name="Alvarado L."/>
            <person name="Arachchi H.M."/>
            <person name="Berlin A."/>
            <person name="Chapman S.B."/>
            <person name="Gearin G."/>
            <person name="Goldberg J."/>
            <person name="Griggs A."/>
            <person name="Gujja S."/>
            <person name="Hansen M."/>
            <person name="Heiman D."/>
            <person name="Howarth C."/>
            <person name="Larimer J."/>
            <person name="Lui A."/>
            <person name="MacDonald P.J.P."/>
            <person name="McCowen C."/>
            <person name="Montmayeur A."/>
            <person name="Murphy C."/>
            <person name="Neiman D."/>
            <person name="Pearson M."/>
            <person name="Priest M."/>
            <person name="Roberts A."/>
            <person name="Saif S."/>
            <person name="Shea T."/>
            <person name="Sisk P."/>
            <person name="Stolte C."/>
            <person name="Sykes S."/>
            <person name="Wortman J."/>
            <person name="Nusbaum C."/>
            <person name="Birren B."/>
        </authorList>
    </citation>
    <scope>NUCLEOTIDE SEQUENCE [LARGE SCALE GENOMIC DNA]</scope>
    <source>
        <strain evidence="7 8">OT 289</strain>
    </source>
</reference>
<dbReference type="GO" id="GO:0009279">
    <property type="term" value="C:cell outer membrane"/>
    <property type="evidence" value="ECO:0007669"/>
    <property type="project" value="UniProtKB-SubCell"/>
</dbReference>
<evidence type="ECO:0000259" key="6">
    <source>
        <dbReference type="SMART" id="SM00965"/>
    </source>
</evidence>
<dbReference type="RefSeq" id="WP_008566661.1">
    <property type="nucleotide sequence ID" value="NZ_JH594515.1"/>
</dbReference>
<sequence>MEINRNLRICLLALLLAIITQSVWAQGQTVSIHLQKASLKQVFNAVEKQTTYRFSYRSAAVDSRRDISVNVTNGTVNQVLDIALVGRNLKYKIVSSKVIAITEKEAASHQLEKTPLPTNHIHVNGLIIDEGGEPLIGVTVSERGTTNRAVTNLEGRFEIEVEKGHSLEFSYIGYLSQTLSVKPNMTVRMSPDNHNLDEIVVIGYGNSKRRDLIASVSTVKTDELTNVPVSNITQGLAGRSPGLVIKASGGGIDPIPYITIRGGEVPLYVIDGVVRSQTDFANLLPEDIESMSILKDASATAIYGSRASNGIIQIQTKTGKAGRTSVDYDFNVSMAQPANWPEQLSAYDRAYYANVARKNDGLDPIFSDEIMQKIKDGSDPQNYNSTNWRDITLRKWAPQIKNAIRITGGNEKTNFFASLGRIDQNSLYRSGTHWMKRTNFRIGGATNLQEIGLKISASIDGYVQSVNHPYTSKISSYREVFRGVNDGNLFSPAYNNLGLFYNQNTNIAAEISKDAGFIRTKKNVVNGKGELLWSLPWIKGMYVRLSSNYRFFYNSIKSWRKDPATYAWDSEEPSYASISQLQHESNAGYAFTNQAFVGYDKTFGHHNISALFGYEQYYEKNEDYWAKRENFTFNIPQLEIGDANAQTNGGKDDIELGRAAWIGQLKYNYANKYYVEGSFRYDGSDYFRKDKRWGLFFSGSLGWVVTEEAFMKPFVERNIFNSLKLRGSYGETGLDSDAGRWAYMTSYSMNPKGQIVGGKYVPTFAEGALASPDLTWYTTRELDFGFDFSSLGNRLYGSFDYFYYVTRGYLVAPKGKSYLGTALGVGMPKIKSDSERRRAGYEIQLGWRSNIGAFKYDILANYTHFDALWALDEREGESSAKNPYQRWQQHKGYFDVIYRNLGYYRSAEDVYNSVAFLSGINSGNLTAGDIKYWDANGDGRITEEDMRRLGKSKLPRGQWGINISLSYKGFYFSTLFQGSTRFDMYIPGSAAMRTDQSGAVSTKFPYQLDTWKPDNTNAHYPRLMSNTNRNSNNNYIYSDFWLVNGAYLRMKDFQLGYDLKYSLAKRVHWLTRARVGVSGQNIFTISQATKYGLDPENSSTENYGYPVERTLAFTLNLGF</sequence>
<dbReference type="Pfam" id="PF07660">
    <property type="entry name" value="STN"/>
    <property type="match status" value="1"/>
</dbReference>
<evidence type="ECO:0000256" key="5">
    <source>
        <dbReference type="SAM" id="SignalP"/>
    </source>
</evidence>
<evidence type="ECO:0000313" key="8">
    <source>
        <dbReference type="Proteomes" id="UP000003167"/>
    </source>
</evidence>
<dbReference type="InterPro" id="IPR039426">
    <property type="entry name" value="TonB-dep_rcpt-like"/>
</dbReference>
<dbReference type="InterPro" id="IPR023996">
    <property type="entry name" value="TonB-dep_OMP_SusC/RagA"/>
</dbReference>
<dbReference type="Gene3D" id="2.170.130.10">
    <property type="entry name" value="TonB-dependent receptor, plug domain"/>
    <property type="match status" value="1"/>
</dbReference>
<comment type="similarity">
    <text evidence="4">Belongs to the TonB-dependent receptor family.</text>
</comment>
<dbReference type="Gene3D" id="2.60.40.1120">
    <property type="entry name" value="Carboxypeptidase-like, regulatory domain"/>
    <property type="match status" value="1"/>
</dbReference>
<evidence type="ECO:0000256" key="4">
    <source>
        <dbReference type="PROSITE-ProRule" id="PRU01360"/>
    </source>
</evidence>
<dbReference type="SUPFAM" id="SSF56935">
    <property type="entry name" value="Porins"/>
    <property type="match status" value="1"/>
</dbReference>
<keyword evidence="2 4" id="KW-0472">Membrane</keyword>
<dbReference type="PROSITE" id="PS52016">
    <property type="entry name" value="TONB_DEPENDENT_REC_3"/>
    <property type="match status" value="1"/>
</dbReference>
<keyword evidence="4" id="KW-1134">Transmembrane beta strand</keyword>
<feature type="chain" id="PRO_5003551668" evidence="5">
    <location>
        <begin position="26"/>
        <end position="1119"/>
    </location>
</feature>
<feature type="signal peptide" evidence="5">
    <location>
        <begin position="1"/>
        <end position="25"/>
    </location>
</feature>
<feature type="domain" description="Secretin/TonB short N-terminal" evidence="6">
    <location>
        <begin position="52"/>
        <end position="104"/>
    </location>
</feature>
<dbReference type="Gene3D" id="3.55.50.30">
    <property type="match status" value="1"/>
</dbReference>
<dbReference type="InterPro" id="IPR037066">
    <property type="entry name" value="Plug_dom_sf"/>
</dbReference>
<proteinExistence type="inferred from homology"/>
<dbReference type="Pfam" id="PF07715">
    <property type="entry name" value="Plug"/>
    <property type="match status" value="1"/>
</dbReference>
<protein>
    <submittedName>
        <fullName evidence="7">SusC/RagA family TonB-linked outer membrane protein</fullName>
    </submittedName>
</protein>
<keyword evidence="4" id="KW-0812">Transmembrane</keyword>
<keyword evidence="3 4" id="KW-0998">Cell outer membrane</keyword>
<dbReference type="OrthoDB" id="9768177at2"/>
<dbReference type="AlphaFoldDB" id="H1HQS6"/>
<evidence type="ECO:0000256" key="1">
    <source>
        <dbReference type="ARBA" id="ARBA00022448"/>
    </source>
</evidence>
<dbReference type="InterPro" id="IPR018247">
    <property type="entry name" value="EF_Hand_1_Ca_BS"/>
</dbReference>
<dbReference type="HOGENOM" id="CLU_004317_1_1_10"/>